<dbReference type="RefSeq" id="WP_095586851.1">
    <property type="nucleotide sequence ID" value="NZ_PKRZ01000001.1"/>
</dbReference>
<organism evidence="1 2">
    <name type="scientific">Lactococcus lactis subsp. lactis</name>
    <name type="common">Streptococcus lactis</name>
    <dbReference type="NCBI Taxonomy" id="1360"/>
    <lineage>
        <taxon>Bacteria</taxon>
        <taxon>Bacillati</taxon>
        <taxon>Bacillota</taxon>
        <taxon>Bacilli</taxon>
        <taxon>Lactobacillales</taxon>
        <taxon>Streptococcaceae</taxon>
        <taxon>Lactococcus</taxon>
    </lineage>
</organism>
<proteinExistence type="predicted"/>
<protein>
    <submittedName>
        <fullName evidence="1">Uncharacterized protein</fullName>
    </submittedName>
</protein>
<evidence type="ECO:0000313" key="2">
    <source>
        <dbReference type="Proteomes" id="UP000234865"/>
    </source>
</evidence>
<comment type="caution">
    <text evidence="1">The sequence shown here is derived from an EMBL/GenBank/DDBJ whole genome shotgun (WGS) entry which is preliminary data.</text>
</comment>
<evidence type="ECO:0000313" key="1">
    <source>
        <dbReference type="EMBL" id="PLW60934.1"/>
    </source>
</evidence>
<accession>A0A2N5WFB0</accession>
<dbReference type="EMBL" id="PKRZ01000001">
    <property type="protein sequence ID" value="PLW60934.1"/>
    <property type="molecule type" value="Genomic_DNA"/>
</dbReference>
<name>A0A2N5WFB0_LACLL</name>
<sequence>MNDLKLIFSKTSFLGNPAKLIKLVWQFESLTKKQRSTYPNSLVTEELYVKIGEEIYQLQNKKFIKGKFLPNEANLIIISKKALEHSLIIVEKPGDGDINQLLKGLHKEKGIEKYQEIIDEISESFLTNVSMKKLINIVRKQMF</sequence>
<reference evidence="2" key="1">
    <citation type="submission" date="2016-08" db="EMBL/GenBank/DDBJ databases">
        <title>Comparative genomics of Lactococcus lactis strain WFLU12 isolated from the gastrointestinal tract of wild olive flounder (Paralichythys olivaceus).</title>
        <authorList>
            <person name="Nguyen T.L."/>
            <person name="Kim D.-H."/>
        </authorList>
    </citation>
    <scope>NUCLEOTIDE SEQUENCE [LARGE SCALE GENOMIC DNA]</scope>
    <source>
        <strain evidence="2">WFLU12</strain>
    </source>
</reference>
<dbReference type="AlphaFoldDB" id="A0A2N5WFB0"/>
<gene>
    <name evidence="1" type="ORF">CYU10_001992</name>
</gene>
<dbReference type="Proteomes" id="UP000234865">
    <property type="component" value="Unassembled WGS sequence"/>
</dbReference>